<dbReference type="SUPFAM" id="SSF47807">
    <property type="entry name" value="5' to 3' exonuclease, C-terminal subdomain"/>
    <property type="match status" value="1"/>
</dbReference>
<keyword evidence="23" id="KW-1185">Reference proteome</keyword>
<dbReference type="InterPro" id="IPR018320">
    <property type="entry name" value="DNA_polymerase_1"/>
</dbReference>
<dbReference type="FunFam" id="1.10.150.20:FF:000002">
    <property type="entry name" value="DNA polymerase I"/>
    <property type="match status" value="1"/>
</dbReference>
<dbReference type="CDD" id="cd09898">
    <property type="entry name" value="H3TH_53EXO"/>
    <property type="match status" value="1"/>
</dbReference>
<keyword evidence="6 17" id="KW-0235">DNA replication</keyword>
<gene>
    <name evidence="17 22" type="primary">polA</name>
    <name evidence="22" type="ORF">PA7_29030</name>
</gene>
<dbReference type="CDD" id="cd09859">
    <property type="entry name" value="PIN_53EXO"/>
    <property type="match status" value="1"/>
</dbReference>
<dbReference type="GO" id="GO:0003677">
    <property type="term" value="F:DNA binding"/>
    <property type="evidence" value="ECO:0007669"/>
    <property type="project" value="UniProtKB-UniRule"/>
</dbReference>
<dbReference type="InterPro" id="IPR001098">
    <property type="entry name" value="DNA-dir_DNA_pol_A_palm_dom"/>
</dbReference>
<feature type="region of interest" description="Disordered" evidence="18">
    <location>
        <begin position="1"/>
        <end position="25"/>
    </location>
</feature>
<dbReference type="InterPro" id="IPR008918">
    <property type="entry name" value="HhH2"/>
</dbReference>
<dbReference type="SMART" id="SM00475">
    <property type="entry name" value="53EXOc"/>
    <property type="match status" value="1"/>
</dbReference>
<evidence type="ECO:0000256" key="14">
    <source>
        <dbReference type="ARBA" id="ARBA00049244"/>
    </source>
</evidence>
<dbReference type="EMBL" id="BJVI01000030">
    <property type="protein sequence ID" value="GEL19066.1"/>
    <property type="molecule type" value="Genomic_DNA"/>
</dbReference>
<evidence type="ECO:0000259" key="20">
    <source>
        <dbReference type="SMART" id="SM00475"/>
    </source>
</evidence>
<dbReference type="InterPro" id="IPR012337">
    <property type="entry name" value="RNaseH-like_sf"/>
</dbReference>
<dbReference type="InterPro" id="IPR036397">
    <property type="entry name" value="RNaseH_sf"/>
</dbReference>
<dbReference type="SMART" id="SM00279">
    <property type="entry name" value="HhH2"/>
    <property type="match status" value="1"/>
</dbReference>
<dbReference type="Gene3D" id="1.20.1060.10">
    <property type="entry name" value="Taq DNA Polymerase, Chain T, domain 4"/>
    <property type="match status" value="1"/>
</dbReference>
<dbReference type="InterPro" id="IPR020046">
    <property type="entry name" value="5-3_exonucl_a-hlix_arch_N"/>
</dbReference>
<dbReference type="Pfam" id="PF01367">
    <property type="entry name" value="5_3_exonuc"/>
    <property type="match status" value="1"/>
</dbReference>
<sequence>MRACRCPVLDSPPMSSATPTPAKNAAPDLAAAPAAGGKRLLLLDGHSLAYRAFFALPAENFRTRTGQTTNAVYGFTSMLINLLRDERPTHLAVAFDVSRKTFRAERFADYKANRTTTPDDFRGQVHLIKDVLGALNIPVFAVEGYEADDVIATLATRAEAEGFQVLITTGDRDAFQLVTDNVTVLYPRRGVSDLGRIDPAEVVERYGLTPAQYPDFAALRGDPSDNLPSIPGVGEKTAAKWVREFGSLGELTDRVDEVKGKAGDALRANLAGVLLNRQLTELVRDVAVDAVPAELEVRSWDRDAVHRLFDELEFRVLRDRLFATLRSAEPEADEGFEVAGEVLPAGTVRSWLDAHARAGRRIGLAFSGITGGATAGDVAGIALATGEPTVEARAAGAAAGVPQAGYVDVQTLAPDDEAALGAWLADASVPKAAHDVKAALHALRGRGWVLRGLTSDTALAAYLARPGQRSFDLADLALRYLRRELRADGEGADGQLSLLEEEDAAERQRAHEQMVAASAVAELADALDTELGDLGGTDLLADLELPLEYVLADLEAAGIAVDQDALAALEADFAAQVRQAAQDCYRVIGKEINLGSPKQLQVVLFDELGMPKTKRTKTGYTTDADALQSLFEQTEHPFLSHLLLHRDATRLKVTVDGLLKSIADDGRIHTTYSQTIAATGRLSSTEPNLQNVPIRTAAGRRIRQTFVVGAGYADLMTADYSQIEMRIMAHLSEDAALIEAFRSRHDFHAETAARVFGVAATEVDPERRAKIKAMNYGLAYGLSAFGLAAQLRISTEEARVLMDEYFKTFGGVRDYLRSVVERARKDGYTETMLGRRRYLADLTSDNRQRREMAERMALNAPIQGSAADIIKVAMLRVHRALAAAGLRSRMLLQVHDELVLEVAQEERDAVDALVRREMGAAHELSVPLEVSVGYGHSWDDAAH</sequence>
<dbReference type="InterPro" id="IPR054690">
    <property type="entry name" value="DNA_polI_exonuclease"/>
</dbReference>
<dbReference type="PANTHER" id="PTHR10133">
    <property type="entry name" value="DNA POLYMERASE I"/>
    <property type="match status" value="1"/>
</dbReference>
<dbReference type="InterPro" id="IPR002298">
    <property type="entry name" value="DNA_polymerase_A"/>
</dbReference>
<keyword evidence="5 17" id="KW-0548">Nucleotidyltransferase</keyword>
<evidence type="ECO:0000256" key="16">
    <source>
        <dbReference type="NCBIfam" id="TIGR00593"/>
    </source>
</evidence>
<evidence type="ECO:0000313" key="22">
    <source>
        <dbReference type="EMBL" id="GEL19066.1"/>
    </source>
</evidence>
<dbReference type="Pfam" id="PF22619">
    <property type="entry name" value="DNA_polI_exo1"/>
    <property type="match status" value="1"/>
</dbReference>
<dbReference type="Pfam" id="PF00476">
    <property type="entry name" value="DNA_pol_A"/>
    <property type="match status" value="1"/>
</dbReference>
<evidence type="ECO:0000256" key="4">
    <source>
        <dbReference type="ARBA" id="ARBA00022679"/>
    </source>
</evidence>
<dbReference type="InterPro" id="IPR002562">
    <property type="entry name" value="3'-5'_exonuclease_dom"/>
</dbReference>
<evidence type="ECO:0000256" key="10">
    <source>
        <dbReference type="ARBA" id="ARBA00022839"/>
    </source>
</evidence>
<evidence type="ECO:0000256" key="2">
    <source>
        <dbReference type="ARBA" id="ARBA00012417"/>
    </source>
</evidence>
<name>A0A511D2Q1_9PSEU</name>
<evidence type="ECO:0000256" key="13">
    <source>
        <dbReference type="ARBA" id="ARBA00023204"/>
    </source>
</evidence>
<comment type="catalytic activity">
    <reaction evidence="14 17">
        <text>DNA(n) + a 2'-deoxyribonucleoside 5'-triphosphate = DNA(n+1) + diphosphate</text>
        <dbReference type="Rhea" id="RHEA:22508"/>
        <dbReference type="Rhea" id="RHEA-COMP:17339"/>
        <dbReference type="Rhea" id="RHEA-COMP:17340"/>
        <dbReference type="ChEBI" id="CHEBI:33019"/>
        <dbReference type="ChEBI" id="CHEBI:61560"/>
        <dbReference type="ChEBI" id="CHEBI:173112"/>
        <dbReference type="EC" id="2.7.7.7"/>
    </reaction>
</comment>
<keyword evidence="7" id="KW-0540">Nuclease</keyword>
<evidence type="ECO:0000256" key="8">
    <source>
        <dbReference type="ARBA" id="ARBA00022763"/>
    </source>
</evidence>
<dbReference type="InterPro" id="IPR043502">
    <property type="entry name" value="DNA/RNA_pol_sf"/>
</dbReference>
<keyword evidence="9" id="KW-0378">Hydrolase</keyword>
<dbReference type="AlphaFoldDB" id="A0A511D2Q1"/>
<dbReference type="Proteomes" id="UP000321328">
    <property type="component" value="Unassembled WGS sequence"/>
</dbReference>
<dbReference type="FunFam" id="1.20.1060.10:FF:000001">
    <property type="entry name" value="DNA polymerase I"/>
    <property type="match status" value="1"/>
</dbReference>
<dbReference type="InterPro" id="IPR020045">
    <property type="entry name" value="DNA_polI_H3TH"/>
</dbReference>
<comment type="similarity">
    <text evidence="1 17">Belongs to the DNA polymerase type-A family.</text>
</comment>
<evidence type="ECO:0000256" key="18">
    <source>
        <dbReference type="SAM" id="MobiDB-lite"/>
    </source>
</evidence>
<dbReference type="SUPFAM" id="SSF53098">
    <property type="entry name" value="Ribonuclease H-like"/>
    <property type="match status" value="1"/>
</dbReference>
<dbReference type="FunFam" id="3.40.50.1010:FF:000001">
    <property type="entry name" value="DNA polymerase I"/>
    <property type="match status" value="1"/>
</dbReference>
<dbReference type="GO" id="GO:0008408">
    <property type="term" value="F:3'-5' exonuclease activity"/>
    <property type="evidence" value="ECO:0007669"/>
    <property type="project" value="InterPro"/>
</dbReference>
<dbReference type="NCBIfam" id="NF004397">
    <property type="entry name" value="PRK05755.1"/>
    <property type="match status" value="1"/>
</dbReference>
<keyword evidence="13 17" id="KW-0234">DNA repair</keyword>
<reference evidence="22 23" key="1">
    <citation type="submission" date="2019-07" db="EMBL/GenBank/DDBJ databases">
        <title>Whole genome shotgun sequence of Pseudonocardia asaccharolytica NBRC 16224.</title>
        <authorList>
            <person name="Hosoyama A."/>
            <person name="Uohara A."/>
            <person name="Ohji S."/>
            <person name="Ichikawa N."/>
        </authorList>
    </citation>
    <scope>NUCLEOTIDE SEQUENCE [LARGE SCALE GENOMIC DNA]</scope>
    <source>
        <strain evidence="22 23">NBRC 16224</strain>
    </source>
</reference>
<comment type="function">
    <text evidence="15">In addition to polymerase activity, this DNA polymerase exhibits 3'-5' and 5'-3' exonuclease activity.</text>
</comment>
<keyword evidence="12 17" id="KW-0238">DNA-binding</keyword>
<dbReference type="Gene3D" id="3.30.70.370">
    <property type="match status" value="1"/>
</dbReference>
<keyword evidence="11 17" id="KW-0239">DNA-directed DNA polymerase</keyword>
<keyword evidence="8 17" id="KW-0227">DNA damage</keyword>
<accession>A0A511D2Q1</accession>
<feature type="compositionally biased region" description="Low complexity" evidence="18">
    <location>
        <begin position="11"/>
        <end position="25"/>
    </location>
</feature>
<feature type="domain" description="5'-3' exonuclease" evidence="20">
    <location>
        <begin position="38"/>
        <end position="298"/>
    </location>
</feature>
<evidence type="ECO:0000256" key="5">
    <source>
        <dbReference type="ARBA" id="ARBA00022695"/>
    </source>
</evidence>
<evidence type="ECO:0000256" key="12">
    <source>
        <dbReference type="ARBA" id="ARBA00023125"/>
    </source>
</evidence>
<evidence type="ECO:0000259" key="19">
    <source>
        <dbReference type="SMART" id="SM00474"/>
    </source>
</evidence>
<proteinExistence type="inferred from homology"/>
<evidence type="ECO:0000256" key="7">
    <source>
        <dbReference type="ARBA" id="ARBA00022722"/>
    </source>
</evidence>
<dbReference type="GO" id="GO:0008409">
    <property type="term" value="F:5'-3' exonuclease activity"/>
    <property type="evidence" value="ECO:0007669"/>
    <property type="project" value="InterPro"/>
</dbReference>
<dbReference type="InterPro" id="IPR036279">
    <property type="entry name" value="5-3_exonuclease_C_sf"/>
</dbReference>
<keyword evidence="4 17" id="KW-0808">Transferase</keyword>
<dbReference type="PANTHER" id="PTHR10133:SF27">
    <property type="entry name" value="DNA POLYMERASE NU"/>
    <property type="match status" value="1"/>
</dbReference>
<dbReference type="NCBIfam" id="TIGR00593">
    <property type="entry name" value="pola"/>
    <property type="match status" value="1"/>
</dbReference>
<keyword evidence="10" id="KW-0269">Exonuclease</keyword>
<organism evidence="22 23">
    <name type="scientific">Pseudonocardia asaccharolytica DSM 44247 = NBRC 16224</name>
    <dbReference type="NCBI Taxonomy" id="1123024"/>
    <lineage>
        <taxon>Bacteria</taxon>
        <taxon>Bacillati</taxon>
        <taxon>Actinomycetota</taxon>
        <taxon>Actinomycetes</taxon>
        <taxon>Pseudonocardiales</taxon>
        <taxon>Pseudonocardiaceae</taxon>
        <taxon>Pseudonocardia</taxon>
    </lineage>
</organism>
<dbReference type="SMART" id="SM00482">
    <property type="entry name" value="POLAc"/>
    <property type="match status" value="1"/>
</dbReference>
<dbReference type="Gene3D" id="3.40.50.1010">
    <property type="entry name" value="5'-nuclease"/>
    <property type="match status" value="1"/>
</dbReference>
<dbReference type="CDD" id="cd08637">
    <property type="entry name" value="DNA_pol_A_pol_I_C"/>
    <property type="match status" value="1"/>
</dbReference>
<evidence type="ECO:0000256" key="15">
    <source>
        <dbReference type="ARBA" id="ARBA00053603"/>
    </source>
</evidence>
<feature type="domain" description="DNA-directed DNA polymerase family A palm" evidence="21">
    <location>
        <begin position="699"/>
        <end position="906"/>
    </location>
</feature>
<feature type="domain" description="3'-5' exonuclease" evidence="19">
    <location>
        <begin position="339"/>
        <end position="532"/>
    </location>
</feature>
<dbReference type="Pfam" id="PF02739">
    <property type="entry name" value="5_3_exonuc_N"/>
    <property type="match status" value="1"/>
</dbReference>
<dbReference type="GO" id="GO:0003887">
    <property type="term" value="F:DNA-directed DNA polymerase activity"/>
    <property type="evidence" value="ECO:0007669"/>
    <property type="project" value="UniProtKB-UniRule"/>
</dbReference>
<evidence type="ECO:0000259" key="21">
    <source>
        <dbReference type="SMART" id="SM00482"/>
    </source>
</evidence>
<dbReference type="InterPro" id="IPR002421">
    <property type="entry name" value="5-3_exonuclease"/>
</dbReference>
<dbReference type="SUPFAM" id="SSF56672">
    <property type="entry name" value="DNA/RNA polymerases"/>
    <property type="match status" value="1"/>
</dbReference>
<dbReference type="Gene3D" id="3.30.420.10">
    <property type="entry name" value="Ribonuclease H-like superfamily/Ribonuclease H"/>
    <property type="match status" value="1"/>
</dbReference>
<evidence type="ECO:0000256" key="17">
    <source>
        <dbReference type="RuleBase" id="RU004460"/>
    </source>
</evidence>
<evidence type="ECO:0000313" key="23">
    <source>
        <dbReference type="Proteomes" id="UP000321328"/>
    </source>
</evidence>
<dbReference type="FunFam" id="1.10.150.20:FF:000003">
    <property type="entry name" value="DNA polymerase I"/>
    <property type="match status" value="1"/>
</dbReference>
<dbReference type="GO" id="GO:0006261">
    <property type="term" value="P:DNA-templated DNA replication"/>
    <property type="evidence" value="ECO:0007669"/>
    <property type="project" value="UniProtKB-UniRule"/>
</dbReference>
<dbReference type="SUPFAM" id="SSF88723">
    <property type="entry name" value="PIN domain-like"/>
    <property type="match status" value="1"/>
</dbReference>
<dbReference type="CDD" id="cd06140">
    <property type="entry name" value="DNA_polA_I_Bacillus_like_exo"/>
    <property type="match status" value="1"/>
</dbReference>
<evidence type="ECO:0000256" key="9">
    <source>
        <dbReference type="ARBA" id="ARBA00022801"/>
    </source>
</evidence>
<evidence type="ECO:0000256" key="3">
    <source>
        <dbReference type="ARBA" id="ARBA00020311"/>
    </source>
</evidence>
<dbReference type="Gene3D" id="1.10.150.20">
    <property type="entry name" value="5' to 3' exonuclease, C-terminal subdomain"/>
    <property type="match status" value="2"/>
</dbReference>
<dbReference type="SMART" id="SM00474">
    <property type="entry name" value="35EXOc"/>
    <property type="match status" value="1"/>
</dbReference>
<dbReference type="EC" id="2.7.7.7" evidence="2 16"/>
<dbReference type="PRINTS" id="PR00868">
    <property type="entry name" value="DNAPOLI"/>
</dbReference>
<evidence type="ECO:0000256" key="1">
    <source>
        <dbReference type="ARBA" id="ARBA00007705"/>
    </source>
</evidence>
<evidence type="ECO:0000256" key="11">
    <source>
        <dbReference type="ARBA" id="ARBA00022932"/>
    </source>
</evidence>
<evidence type="ECO:0000256" key="6">
    <source>
        <dbReference type="ARBA" id="ARBA00022705"/>
    </source>
</evidence>
<comment type="caution">
    <text evidence="22">The sequence shown here is derived from an EMBL/GenBank/DDBJ whole genome shotgun (WGS) entry which is preliminary data.</text>
</comment>
<dbReference type="GO" id="GO:0006302">
    <property type="term" value="P:double-strand break repair"/>
    <property type="evidence" value="ECO:0007669"/>
    <property type="project" value="TreeGrafter"/>
</dbReference>
<dbReference type="InterPro" id="IPR029060">
    <property type="entry name" value="PIN-like_dom_sf"/>
</dbReference>
<dbReference type="STRING" id="1123024.GCA_000423625_04166"/>
<protein>
    <recommendedName>
        <fullName evidence="3 16">DNA polymerase I</fullName>
        <ecNumber evidence="2 16">2.7.7.7</ecNumber>
    </recommendedName>
</protein>